<protein>
    <submittedName>
        <fullName evidence="1">Uncharacterized protein</fullName>
    </submittedName>
</protein>
<sequence>MAALLPVLRGLKTRLETIDGLRVHETIPGAIDPPAAVLSLETVTYDSSMSRGSDDLVFSADVFTSMASDRSGQELLFSFIDGEGPNSVKAAVEADPLLGGVAMFAEVTDAGAPRIASFGEIEYYNVQFRIFVSVAG</sequence>
<gene>
    <name evidence="1" type="ORF">SD37_11750</name>
</gene>
<accession>A0A193BVK2</accession>
<dbReference type="EMBL" id="CP016174">
    <property type="protein sequence ID" value="ANN16252.1"/>
    <property type="molecule type" value="Genomic_DNA"/>
</dbReference>
<dbReference type="STRING" id="31958.SD37_11750"/>
<evidence type="ECO:0000313" key="1">
    <source>
        <dbReference type="EMBL" id="ANN16252.1"/>
    </source>
</evidence>
<dbReference type="RefSeq" id="WP_052674948.1">
    <property type="nucleotide sequence ID" value="NZ_CP016174.1"/>
</dbReference>
<reference evidence="1 2" key="1">
    <citation type="journal article" date="2015" name="Genome Announc.">
        <title>Draft Genome Sequence of Norvancomycin-Producing Strain Amycolatopsis orientalis CPCC200066.</title>
        <authorList>
            <person name="Lei X."/>
            <person name="Yuan F."/>
            <person name="Shi Y."/>
            <person name="Li X."/>
            <person name="Wang L."/>
            <person name="Hong B."/>
        </authorList>
    </citation>
    <scope>NUCLEOTIDE SEQUENCE [LARGE SCALE GENOMIC DNA]</scope>
    <source>
        <strain evidence="1 2">B-37</strain>
    </source>
</reference>
<dbReference type="Proteomes" id="UP000093695">
    <property type="component" value="Chromosome"/>
</dbReference>
<dbReference type="AlphaFoldDB" id="A0A193BVK2"/>
<organism evidence="1 2">
    <name type="scientific">Amycolatopsis orientalis</name>
    <name type="common">Nocardia orientalis</name>
    <dbReference type="NCBI Taxonomy" id="31958"/>
    <lineage>
        <taxon>Bacteria</taxon>
        <taxon>Bacillati</taxon>
        <taxon>Actinomycetota</taxon>
        <taxon>Actinomycetes</taxon>
        <taxon>Pseudonocardiales</taxon>
        <taxon>Pseudonocardiaceae</taxon>
        <taxon>Amycolatopsis</taxon>
    </lineage>
</organism>
<dbReference type="KEGG" id="aori:SD37_11750"/>
<keyword evidence="2" id="KW-1185">Reference proteome</keyword>
<name>A0A193BVK2_AMYOR</name>
<evidence type="ECO:0000313" key="2">
    <source>
        <dbReference type="Proteomes" id="UP000093695"/>
    </source>
</evidence>
<proteinExistence type="predicted"/>